<reference evidence="1 2" key="1">
    <citation type="submission" date="2018-06" db="EMBL/GenBank/DDBJ databases">
        <authorList>
            <consortium name="Pathogen Informatics"/>
            <person name="Doyle S."/>
        </authorList>
    </citation>
    <scope>NUCLEOTIDE SEQUENCE [LARGE SCALE GENOMIC DNA]</scope>
    <source>
        <strain evidence="1 2">NCTC12862</strain>
    </source>
</reference>
<evidence type="ECO:0000313" key="1">
    <source>
        <dbReference type="EMBL" id="SUV44409.1"/>
    </source>
</evidence>
<sequence length="174" mass="19359">MAAAIQIRDGHGIFDLGHAHVFDGSLQSNIQIAQVGHKMCIEGQISGTSIDTKVALEALKIIPFVQSKVDFTMTVQTLASSWSEIFKKMQEEVALNMSSGRLLGYDVSKLHALLLKNEQFHLVNDNTLSTTFERWDIQTKFSDNIMTVVQSLMCVADWNVSLWGAISSANIQDW</sequence>
<proteinExistence type="predicted"/>
<name>A0A380ZBN7_BARDO</name>
<dbReference type="STRING" id="33044.GCA_900005695_00014"/>
<accession>A0A380ZBN7</accession>
<dbReference type="AlphaFoldDB" id="A0A380ZBN7"/>
<gene>
    <name evidence="1" type="ORF">NCTC12862_00154</name>
</gene>
<dbReference type="EMBL" id="UFTF01000001">
    <property type="protein sequence ID" value="SUV44409.1"/>
    <property type="molecule type" value="Genomic_DNA"/>
</dbReference>
<protein>
    <submittedName>
        <fullName evidence="1">Uncharacterized protein involved in outer membrane biogenesis</fullName>
    </submittedName>
</protein>
<dbReference type="Proteomes" id="UP000254950">
    <property type="component" value="Unassembled WGS sequence"/>
</dbReference>
<evidence type="ECO:0000313" key="2">
    <source>
        <dbReference type="Proteomes" id="UP000254950"/>
    </source>
</evidence>
<organism evidence="1 2">
    <name type="scientific">Bartonella doshiae</name>
    <dbReference type="NCBI Taxonomy" id="33044"/>
    <lineage>
        <taxon>Bacteria</taxon>
        <taxon>Pseudomonadati</taxon>
        <taxon>Pseudomonadota</taxon>
        <taxon>Alphaproteobacteria</taxon>
        <taxon>Hyphomicrobiales</taxon>
        <taxon>Bartonellaceae</taxon>
        <taxon>Bartonella</taxon>
    </lineage>
</organism>